<proteinExistence type="predicted"/>
<evidence type="ECO:0000259" key="2">
    <source>
        <dbReference type="Pfam" id="PF12697"/>
    </source>
</evidence>
<sequence length="381" mass="39558">MTTLMTRTPGRTAVPAAPMPPVPAGTAGTGPRREEYCPFPLSTDARGFGLTTSSMRLGAGTLVVRHGRRTGSDTATILLHGAAGSWTTWTPLLSAAATRGPAGRIAPGALALSDLIIPDLPGWGDSEALNDEPGSRAPSTRRRAADASIRHSTRPAPGIATVAASIAETARALGYERWHVIGHSLGGFLALELAALEPAATVSVALVSATTFSVVDSVRHPLTRFALLPGYTALLAVMRALAVVEPAGRGLVRWLGRVGLLRGLTAPLFSRVDDVPESVISALATEVRPRAFAAASALAGAHDPARSWSRIACPVRAIQGDADVFVADSDSARLGAVIPGFVSQTITGTGHFAHIEKPFAALEALLTPRESTRSALKPRRA</sequence>
<dbReference type="PANTHER" id="PTHR43689">
    <property type="entry name" value="HYDROLASE"/>
    <property type="match status" value="1"/>
</dbReference>
<feature type="domain" description="AB hydrolase-1" evidence="2">
    <location>
        <begin position="77"/>
        <end position="363"/>
    </location>
</feature>
<evidence type="ECO:0000313" key="4">
    <source>
        <dbReference type="Proteomes" id="UP001165341"/>
    </source>
</evidence>
<dbReference type="GO" id="GO:0016787">
    <property type="term" value="F:hydrolase activity"/>
    <property type="evidence" value="ECO:0007669"/>
    <property type="project" value="UniProtKB-KW"/>
</dbReference>
<feature type="region of interest" description="Disordered" evidence="1">
    <location>
        <begin position="126"/>
        <end position="150"/>
    </location>
</feature>
<evidence type="ECO:0000313" key="3">
    <source>
        <dbReference type="EMBL" id="MCI4657102.1"/>
    </source>
</evidence>
<name>A0AA41QU98_9MICO</name>
<accession>A0AA41QU98</accession>
<dbReference type="Gene3D" id="3.40.50.1820">
    <property type="entry name" value="alpha/beta hydrolase"/>
    <property type="match status" value="1"/>
</dbReference>
<keyword evidence="4" id="KW-1185">Reference proteome</keyword>
<feature type="region of interest" description="Disordered" evidence="1">
    <location>
        <begin position="1"/>
        <end position="31"/>
    </location>
</feature>
<dbReference type="AlphaFoldDB" id="A0AA41QU98"/>
<dbReference type="EMBL" id="JALGAR010000001">
    <property type="protein sequence ID" value="MCI4657102.1"/>
    <property type="molecule type" value="Genomic_DNA"/>
</dbReference>
<organism evidence="3 4">
    <name type="scientific">Cryobacterium zhongshanensis</name>
    <dbReference type="NCBI Taxonomy" id="2928153"/>
    <lineage>
        <taxon>Bacteria</taxon>
        <taxon>Bacillati</taxon>
        <taxon>Actinomycetota</taxon>
        <taxon>Actinomycetes</taxon>
        <taxon>Micrococcales</taxon>
        <taxon>Microbacteriaceae</taxon>
        <taxon>Cryobacterium</taxon>
    </lineage>
</organism>
<gene>
    <name evidence="3" type="ORF">MQH31_04645</name>
</gene>
<dbReference type="PANTHER" id="PTHR43689:SF8">
    <property type="entry name" value="ALPHA_BETA-HYDROLASES SUPERFAMILY PROTEIN"/>
    <property type="match status" value="1"/>
</dbReference>
<dbReference type="InterPro" id="IPR029058">
    <property type="entry name" value="AB_hydrolase_fold"/>
</dbReference>
<protein>
    <submittedName>
        <fullName evidence="3">Alpha/beta hydrolase</fullName>
    </submittedName>
</protein>
<keyword evidence="3" id="KW-0378">Hydrolase</keyword>
<dbReference type="Proteomes" id="UP001165341">
    <property type="component" value="Unassembled WGS sequence"/>
</dbReference>
<evidence type="ECO:0000256" key="1">
    <source>
        <dbReference type="SAM" id="MobiDB-lite"/>
    </source>
</evidence>
<dbReference type="SUPFAM" id="SSF53474">
    <property type="entry name" value="alpha/beta-Hydrolases"/>
    <property type="match status" value="1"/>
</dbReference>
<dbReference type="InterPro" id="IPR000073">
    <property type="entry name" value="AB_hydrolase_1"/>
</dbReference>
<dbReference type="Pfam" id="PF12697">
    <property type="entry name" value="Abhydrolase_6"/>
    <property type="match status" value="1"/>
</dbReference>
<comment type="caution">
    <text evidence="3">The sequence shown here is derived from an EMBL/GenBank/DDBJ whole genome shotgun (WGS) entry which is preliminary data.</text>
</comment>
<reference evidence="3" key="1">
    <citation type="submission" date="2022-03" db="EMBL/GenBank/DDBJ databases">
        <title>Cryobacterium sp. nov. strain ZS14-85, isolated from Antarctic soil.</title>
        <authorList>
            <person name="Li J."/>
            <person name="Niu G."/>
        </authorList>
    </citation>
    <scope>NUCLEOTIDE SEQUENCE</scope>
    <source>
        <strain evidence="3">ZS14-85</strain>
    </source>
</reference>
<dbReference type="RefSeq" id="WP_243011104.1">
    <property type="nucleotide sequence ID" value="NZ_JALGAR010000001.1"/>
</dbReference>